<dbReference type="InterPro" id="IPR045851">
    <property type="entry name" value="AMP-bd_C_sf"/>
</dbReference>
<dbReference type="GO" id="GO:0043041">
    <property type="term" value="P:amino acid activation for nonribosomal peptide biosynthetic process"/>
    <property type="evidence" value="ECO:0007669"/>
    <property type="project" value="TreeGrafter"/>
</dbReference>
<accession>A0A6A1WB62</accession>
<keyword evidence="12" id="KW-1185">Reference proteome</keyword>
<dbReference type="PANTHER" id="PTHR44394:SF1">
    <property type="entry name" value="BETA-ALANINE-ACTIVATING ENZYME"/>
    <property type="match status" value="1"/>
</dbReference>
<dbReference type="Pfam" id="PF00501">
    <property type="entry name" value="AMP-binding"/>
    <property type="match status" value="1"/>
</dbReference>
<evidence type="ECO:0000256" key="3">
    <source>
        <dbReference type="ARBA" id="ARBA00022553"/>
    </source>
</evidence>
<dbReference type="InterPro" id="IPR006162">
    <property type="entry name" value="Ppantetheine_attach_site"/>
</dbReference>
<evidence type="ECO:0000256" key="1">
    <source>
        <dbReference type="ARBA" id="ARBA00022450"/>
    </source>
</evidence>
<keyword evidence="1" id="KW-0596">Phosphopantetheine</keyword>
<evidence type="ECO:0000259" key="7">
    <source>
        <dbReference type="Pfam" id="PF00501"/>
    </source>
</evidence>
<dbReference type="EMBL" id="RXIC02000020">
    <property type="protein sequence ID" value="KAB1222502.1"/>
    <property type="molecule type" value="Genomic_DNA"/>
</dbReference>
<name>A0A6A1WB62_9ROSI</name>
<dbReference type="PANTHER" id="PTHR44394">
    <property type="entry name" value="BETA-ALANINE-ACTIVATING ENZYME"/>
    <property type="match status" value="1"/>
</dbReference>
<dbReference type="Gene3D" id="1.10.1200.10">
    <property type="entry name" value="ACP-like"/>
    <property type="match status" value="1"/>
</dbReference>
<dbReference type="OrthoDB" id="408177at2759"/>
<evidence type="ECO:0000259" key="8">
    <source>
        <dbReference type="Pfam" id="PF00550"/>
    </source>
</evidence>
<feature type="compositionally biased region" description="Polar residues" evidence="6">
    <location>
        <begin position="91"/>
        <end position="103"/>
    </location>
</feature>
<dbReference type="InterPro" id="IPR015943">
    <property type="entry name" value="WD40/YVTN_repeat-like_dom_sf"/>
</dbReference>
<dbReference type="InterPro" id="IPR036736">
    <property type="entry name" value="ACP-like_sf"/>
</dbReference>
<keyword evidence="3" id="KW-0597">Phosphoprotein</keyword>
<dbReference type="InterPro" id="IPR042099">
    <property type="entry name" value="ANL_N_sf"/>
</dbReference>
<evidence type="ECO:0000313" key="12">
    <source>
        <dbReference type="Proteomes" id="UP000516437"/>
    </source>
</evidence>
<dbReference type="InterPro" id="IPR052091">
    <property type="entry name" value="Beta-ala_Activ/Resist"/>
</dbReference>
<feature type="domain" description="Carrier" evidence="8">
    <location>
        <begin position="626"/>
        <end position="663"/>
    </location>
</feature>
<evidence type="ECO:0000256" key="4">
    <source>
        <dbReference type="ARBA" id="ARBA00022741"/>
    </source>
</evidence>
<dbReference type="SUPFAM" id="SSF47336">
    <property type="entry name" value="ACP-like"/>
    <property type="match status" value="1"/>
</dbReference>
<dbReference type="Gene3D" id="2.130.10.10">
    <property type="entry name" value="YVTN repeat-like/Quinoprotein amine dehydrogenase"/>
    <property type="match status" value="1"/>
</dbReference>
<dbReference type="Pfam" id="PF00550">
    <property type="entry name" value="PP-binding"/>
    <property type="match status" value="1"/>
</dbReference>
<dbReference type="InterPro" id="IPR009081">
    <property type="entry name" value="PP-bd_ACP"/>
</dbReference>
<dbReference type="SUPFAM" id="SSF56801">
    <property type="entry name" value="Acetyl-CoA synthetase-like"/>
    <property type="match status" value="1"/>
</dbReference>
<protein>
    <submittedName>
        <fullName evidence="11">Putative acyl-activating enzyme 19</fullName>
    </submittedName>
</protein>
<dbReference type="InterPro" id="IPR025110">
    <property type="entry name" value="AMP-bd_C"/>
</dbReference>
<proteinExistence type="predicted"/>
<evidence type="ECO:0000313" key="11">
    <source>
        <dbReference type="EMBL" id="KAB1222502.1"/>
    </source>
</evidence>
<reference evidence="11 12" key="1">
    <citation type="journal article" date="2019" name="Plant Biotechnol. J.">
        <title>The red bayberry genome and genetic basis of sex determination.</title>
        <authorList>
            <person name="Jia H.M."/>
            <person name="Jia H.J."/>
            <person name="Cai Q.L."/>
            <person name="Wang Y."/>
            <person name="Zhao H.B."/>
            <person name="Yang W.F."/>
            <person name="Wang G.Y."/>
            <person name="Li Y.H."/>
            <person name="Zhan D.L."/>
            <person name="Shen Y.T."/>
            <person name="Niu Q.F."/>
            <person name="Chang L."/>
            <person name="Qiu J."/>
            <person name="Zhao L."/>
            <person name="Xie H.B."/>
            <person name="Fu W.Y."/>
            <person name="Jin J."/>
            <person name="Li X.W."/>
            <person name="Jiao Y."/>
            <person name="Zhou C.C."/>
            <person name="Tu T."/>
            <person name="Chai C.Y."/>
            <person name="Gao J.L."/>
            <person name="Fan L.J."/>
            <person name="van de Weg E."/>
            <person name="Wang J.Y."/>
            <person name="Gao Z.S."/>
        </authorList>
    </citation>
    <scope>NUCLEOTIDE SEQUENCE [LARGE SCALE GENOMIC DNA]</scope>
    <source>
        <tissue evidence="11">Leaves</tissue>
    </source>
</reference>
<evidence type="ECO:0000256" key="5">
    <source>
        <dbReference type="ARBA" id="ARBA00022840"/>
    </source>
</evidence>
<evidence type="ECO:0000259" key="9">
    <source>
        <dbReference type="Pfam" id="PF13193"/>
    </source>
</evidence>
<feature type="domain" description="Pyrrolo-quinoline quinone repeat" evidence="10">
    <location>
        <begin position="814"/>
        <end position="943"/>
    </location>
</feature>
<evidence type="ECO:0000259" key="10">
    <source>
        <dbReference type="Pfam" id="PF13360"/>
    </source>
</evidence>
<dbReference type="FunFam" id="3.30.300.30:FF:000012">
    <property type="entry name" value="D-alanine--D-alanyl carrier protein ligase"/>
    <property type="match status" value="1"/>
</dbReference>
<dbReference type="Gene3D" id="3.40.50.12780">
    <property type="entry name" value="N-terminal domain of ligase-like"/>
    <property type="match status" value="1"/>
</dbReference>
<gene>
    <name evidence="11" type="ORF">CJ030_MR2G024872</name>
</gene>
<dbReference type="CDD" id="cd05930">
    <property type="entry name" value="A_NRPS"/>
    <property type="match status" value="1"/>
</dbReference>
<dbReference type="InterPro" id="IPR000873">
    <property type="entry name" value="AMP-dep_synth/lig_dom"/>
</dbReference>
<organism evidence="11 12">
    <name type="scientific">Morella rubra</name>
    <name type="common">Chinese bayberry</name>
    <dbReference type="NCBI Taxonomy" id="262757"/>
    <lineage>
        <taxon>Eukaryota</taxon>
        <taxon>Viridiplantae</taxon>
        <taxon>Streptophyta</taxon>
        <taxon>Embryophyta</taxon>
        <taxon>Tracheophyta</taxon>
        <taxon>Spermatophyta</taxon>
        <taxon>Magnoliopsida</taxon>
        <taxon>eudicotyledons</taxon>
        <taxon>Gunneridae</taxon>
        <taxon>Pentapetalae</taxon>
        <taxon>rosids</taxon>
        <taxon>fabids</taxon>
        <taxon>Fagales</taxon>
        <taxon>Myricaceae</taxon>
        <taxon>Morella</taxon>
    </lineage>
</organism>
<comment type="caution">
    <text evidence="11">The sequence shown here is derived from an EMBL/GenBank/DDBJ whole genome shotgun (WGS) entry which is preliminary data.</text>
</comment>
<dbReference type="Proteomes" id="UP000516437">
    <property type="component" value="Chromosome 2"/>
</dbReference>
<dbReference type="PROSITE" id="PS00012">
    <property type="entry name" value="PHOSPHOPANTETHEINE"/>
    <property type="match status" value="1"/>
</dbReference>
<keyword evidence="2" id="KW-0963">Cytoplasm</keyword>
<dbReference type="SUPFAM" id="SSF50998">
    <property type="entry name" value="Quinoprotein alcohol dehydrogenase-like"/>
    <property type="match status" value="1"/>
</dbReference>
<feature type="domain" description="AMP-dependent synthetase/ligase" evidence="7">
    <location>
        <begin position="127"/>
        <end position="452"/>
    </location>
</feature>
<dbReference type="InterPro" id="IPR011047">
    <property type="entry name" value="Quinoprotein_ADH-like_sf"/>
</dbReference>
<dbReference type="Pfam" id="PF13360">
    <property type="entry name" value="PQQ_2"/>
    <property type="match status" value="1"/>
</dbReference>
<dbReference type="GO" id="GO:0005524">
    <property type="term" value="F:ATP binding"/>
    <property type="evidence" value="ECO:0007669"/>
    <property type="project" value="UniProtKB-KW"/>
</dbReference>
<evidence type="ECO:0000256" key="2">
    <source>
        <dbReference type="ARBA" id="ARBA00022490"/>
    </source>
</evidence>
<keyword evidence="5" id="KW-0067">ATP-binding</keyword>
<dbReference type="AlphaFoldDB" id="A0A6A1WB62"/>
<dbReference type="InterPro" id="IPR002372">
    <property type="entry name" value="PQQ_rpt_dom"/>
</dbReference>
<feature type="domain" description="AMP-binding enzyme C-terminal" evidence="9">
    <location>
        <begin position="518"/>
        <end position="595"/>
    </location>
</feature>
<evidence type="ECO:0000256" key="6">
    <source>
        <dbReference type="SAM" id="MobiDB-lite"/>
    </source>
</evidence>
<keyword evidence="4" id="KW-0547">Nucleotide-binding</keyword>
<feature type="region of interest" description="Disordered" evidence="6">
    <location>
        <begin position="87"/>
        <end position="107"/>
    </location>
</feature>
<sequence>MSPETVGGERSDCCCISQLFVRAASSNPHKVAVIHASGGVQVSTHLKERTKSLSPPVHQGDRCFTYSDVLASVESLSARLRSVLLPPRGDNTVSEQPNGSQVGKSLAPSIPRPEQLAGLKNTYLPKVVGLYIPPSVEYIVAVLSVLRCGGAFMPLDPLWPKDRILSVVASSDADLIITCDTSFGRNNGYWLDRSHSILECSSCPVLCFSIEESLQRCVQATNFVCCCKLGEERLFCYLMYTSGTTGKRKGVCGTEQGLVNRFLWMQEMYPLQGKEHLLFKTSISFIDHLQEFLGAILSACTLVVPPFDELNENVFSIVNFLQAYFINRFTAVPSLMRAILPALRNQSDGGIPSTLKLLVLSGEVLPLSLWNMLSKLLPETSILNIYGSTEVSGDCTYFDCKRMPMILEMETLTSVPIGMPISNCDVLLVGEEDRPSEGEIYVGGVCVSGGYYSDSTVMSLDCAKLPQNSIGNSSTGHGSQLYFRTGDFAKQLQSGDLVFLGRKDRTVKVNGQRIALEEIEHVLRRHPDVADAAVVLCEVQGEHAALEAFLVLKEERSHEIFRSCIRSWMIDKLPLVMLPNRFTFRESIPMSSSGKVDYELLGGSISLTKEVEYNTGDMVSSDLFQVIKKAFCDALMVEEVSDNDDFFALGGNSIAAAHLSHNLGVGMRLIYYFPSPAKLYLALLDKKGPHGLDAKDGWEMSLDGGKRDMLLAIKSVPPNPCIFKSHGISSSISSQEDENIAVVSKRTKIDSNVYGASGGVRPTDWPLCDFASEFCSCSISRCNKIIYEGGHRVNDTDQASWSVNIPRGRKGSMQELWKVHMESCVDASPMVVFRGQDIFLFIGSHSHKFLCVAAKSGSIQWAIRLEGRVECSAAILGDFSQVVVGCYKGKIYFLDFWNGNICWTFRTSGECGGSIYGSPAIDEVCDTLYVASTSGRVTAMSIKKLPFTISWLYEFKVPVFGSLAINPLSGNVICCLVDGHVVTLDSGGSILWKLIEM</sequence>
<dbReference type="Gene3D" id="3.30.300.30">
    <property type="match status" value="1"/>
</dbReference>
<dbReference type="Pfam" id="PF13193">
    <property type="entry name" value="AMP-binding_C"/>
    <property type="match status" value="1"/>
</dbReference>